<dbReference type="PANTHER" id="PTHR48075:SF5">
    <property type="entry name" value="3-HYDROXYBUTYRYL-COA DEHYDROGENASE"/>
    <property type="match status" value="1"/>
</dbReference>
<keyword evidence="3" id="KW-0560">Oxidoreductase</keyword>
<dbReference type="AlphaFoldDB" id="A0A9X8R7H2"/>
<dbReference type="PANTHER" id="PTHR48075">
    <property type="entry name" value="3-HYDROXYACYL-COA DEHYDROGENASE FAMILY PROTEIN"/>
    <property type="match status" value="1"/>
</dbReference>
<comment type="pathway">
    <text evidence="1">Lipid metabolism; butanoate metabolism.</text>
</comment>
<comment type="caution">
    <text evidence="7">The sequence shown here is derived from an EMBL/GenBank/DDBJ whole genome shotgun (WGS) entry which is preliminary data.</text>
</comment>
<dbReference type="Gene3D" id="1.10.1040.10">
    <property type="entry name" value="N-(1-d-carboxylethyl)-l-norvaline Dehydrogenase, domain 2"/>
    <property type="match status" value="1"/>
</dbReference>
<accession>A0A9X8R7H2</accession>
<organism evidence="7 8">
    <name type="scientific">Peribacillus simplex</name>
    <dbReference type="NCBI Taxonomy" id="1478"/>
    <lineage>
        <taxon>Bacteria</taxon>
        <taxon>Bacillati</taxon>
        <taxon>Bacillota</taxon>
        <taxon>Bacilli</taxon>
        <taxon>Bacillales</taxon>
        <taxon>Bacillaceae</taxon>
        <taxon>Peribacillus</taxon>
    </lineage>
</organism>
<evidence type="ECO:0000259" key="5">
    <source>
        <dbReference type="Pfam" id="PF00725"/>
    </source>
</evidence>
<evidence type="ECO:0000256" key="3">
    <source>
        <dbReference type="ARBA" id="ARBA00023002"/>
    </source>
</evidence>
<evidence type="ECO:0000313" key="7">
    <source>
        <dbReference type="EMBL" id="SIQ83248.1"/>
    </source>
</evidence>
<feature type="domain" description="3-hydroxyacyl-CoA dehydrogenase NAD binding" evidence="6">
    <location>
        <begin position="9"/>
        <end position="187"/>
    </location>
</feature>
<dbReference type="InterPro" id="IPR006176">
    <property type="entry name" value="3-OHacyl-CoA_DH_NAD-bd"/>
</dbReference>
<dbReference type="RefSeq" id="WP_076366879.1">
    <property type="nucleotide sequence ID" value="NZ_CP126106.1"/>
</dbReference>
<dbReference type="GO" id="GO:0006631">
    <property type="term" value="P:fatty acid metabolic process"/>
    <property type="evidence" value="ECO:0007669"/>
    <property type="project" value="InterPro"/>
</dbReference>
<dbReference type="EMBL" id="FTMX01000002">
    <property type="protein sequence ID" value="SIQ83248.1"/>
    <property type="molecule type" value="Genomic_DNA"/>
</dbReference>
<dbReference type="SUPFAM" id="SSF51735">
    <property type="entry name" value="NAD(P)-binding Rossmann-fold domains"/>
    <property type="match status" value="1"/>
</dbReference>
<evidence type="ECO:0000256" key="4">
    <source>
        <dbReference type="PIRSR" id="PIRSR000105-1"/>
    </source>
</evidence>
<dbReference type="Proteomes" id="UP000185829">
    <property type="component" value="Unassembled WGS sequence"/>
</dbReference>
<protein>
    <submittedName>
        <fullName evidence="7">3-hydroxybutyryl-CoA dehydrogenase</fullName>
    </submittedName>
</protein>
<comment type="similarity">
    <text evidence="2">Belongs to the 3-hydroxyacyl-CoA dehydrogenase family.</text>
</comment>
<dbReference type="Pfam" id="PF00725">
    <property type="entry name" value="3HCDH"/>
    <property type="match status" value="1"/>
</dbReference>
<name>A0A9X8R7H2_9BACI</name>
<dbReference type="InterPro" id="IPR022694">
    <property type="entry name" value="3-OHacyl-CoA_DH"/>
</dbReference>
<proteinExistence type="inferred from homology"/>
<dbReference type="PIRSF" id="PIRSF000105">
    <property type="entry name" value="HCDH"/>
    <property type="match status" value="1"/>
</dbReference>
<evidence type="ECO:0000256" key="2">
    <source>
        <dbReference type="ARBA" id="ARBA00009463"/>
    </source>
</evidence>
<feature type="site" description="Important for catalytic activity" evidence="4">
    <location>
        <position position="144"/>
    </location>
</feature>
<dbReference type="InterPro" id="IPR006108">
    <property type="entry name" value="3HC_DH_C"/>
</dbReference>
<dbReference type="SUPFAM" id="SSF48179">
    <property type="entry name" value="6-phosphogluconate dehydrogenase C-terminal domain-like"/>
    <property type="match status" value="1"/>
</dbReference>
<feature type="domain" description="3-hydroxyacyl-CoA dehydrogenase C-terminal" evidence="5">
    <location>
        <begin position="191"/>
        <end position="287"/>
    </location>
</feature>
<dbReference type="GO" id="GO:0016616">
    <property type="term" value="F:oxidoreductase activity, acting on the CH-OH group of donors, NAD or NADP as acceptor"/>
    <property type="evidence" value="ECO:0007669"/>
    <property type="project" value="InterPro"/>
</dbReference>
<gene>
    <name evidence="7" type="ORF">SAMN05878482_102331</name>
</gene>
<dbReference type="InterPro" id="IPR008927">
    <property type="entry name" value="6-PGluconate_DH-like_C_sf"/>
</dbReference>
<evidence type="ECO:0000256" key="1">
    <source>
        <dbReference type="ARBA" id="ARBA00005086"/>
    </source>
</evidence>
<reference evidence="7 8" key="1">
    <citation type="submission" date="2017-01" db="EMBL/GenBank/DDBJ databases">
        <authorList>
            <person name="Varghese N."/>
            <person name="Submissions S."/>
        </authorList>
    </citation>
    <scope>NUCLEOTIDE SEQUENCE [LARGE SCALE GENOMIC DNA]</scope>
    <source>
        <strain evidence="7 8">RUG2-6</strain>
    </source>
</reference>
<dbReference type="GO" id="GO:0070403">
    <property type="term" value="F:NAD+ binding"/>
    <property type="evidence" value="ECO:0007669"/>
    <property type="project" value="InterPro"/>
</dbReference>
<dbReference type="FunFam" id="3.40.50.720:FF:000009">
    <property type="entry name" value="Fatty oxidation complex, alpha subunit"/>
    <property type="match status" value="1"/>
</dbReference>
<evidence type="ECO:0000313" key="8">
    <source>
        <dbReference type="Proteomes" id="UP000185829"/>
    </source>
</evidence>
<evidence type="ECO:0000259" key="6">
    <source>
        <dbReference type="Pfam" id="PF02737"/>
    </source>
</evidence>
<dbReference type="InterPro" id="IPR013328">
    <property type="entry name" value="6PGD_dom2"/>
</dbReference>
<dbReference type="InterPro" id="IPR036291">
    <property type="entry name" value="NAD(P)-bd_dom_sf"/>
</dbReference>
<dbReference type="Pfam" id="PF02737">
    <property type="entry name" value="3HCDH_N"/>
    <property type="match status" value="1"/>
</dbReference>
<dbReference type="Gene3D" id="3.40.50.720">
    <property type="entry name" value="NAD(P)-binding Rossmann-like Domain"/>
    <property type="match status" value="1"/>
</dbReference>
<sequence>MTNKQIQSITVIGAGQMGHQIAMLAALGGYETILQDVQENALNTAQEKLDVILTKWVQKGKLSEDRKLAAFSRLQYTTDLEKAASGADLIIEAVIEKLDVKQEVFAKLEELAPAETIFATNSSTIVNSLIASVTNRPDKFINMHFFFPPLVMDCVEVVMSDQTSEETAKLAMEVTENMNRTGVLLRKEISGFVANRILGALQREALYLYEEGIVDYKEIDLICRKALGHPIGPFELMDLSGIDVGYFVMQQRYNETGNPEDKPNACIEEKVNKGQLGRKTGKGWYDYPNQGVKN</sequence>